<gene>
    <name evidence="7" type="ORF">HPS54_03295</name>
</gene>
<evidence type="ECO:0000256" key="2">
    <source>
        <dbReference type="ARBA" id="ARBA00009695"/>
    </source>
</evidence>
<dbReference type="PANTHER" id="PTHR33602">
    <property type="entry name" value="REGULATORY PROTEIN RECX FAMILY PROTEIN"/>
    <property type="match status" value="1"/>
</dbReference>
<dbReference type="InterPro" id="IPR036388">
    <property type="entry name" value="WH-like_DNA-bd_sf"/>
</dbReference>
<dbReference type="Proteomes" id="UP000820977">
    <property type="component" value="Unassembled WGS sequence"/>
</dbReference>
<reference evidence="7 8" key="1">
    <citation type="submission" date="2020-05" db="EMBL/GenBank/DDBJ databases">
        <title>Distinct polysaccharide utilization as determinants for interspecies competition between intestinal Prevotella spp.</title>
        <authorList>
            <person name="Galvez E.J.C."/>
            <person name="Iljazovic A."/>
            <person name="Strowig T."/>
        </authorList>
    </citation>
    <scope>NUCLEOTIDE SEQUENCE [LARGE SCALE GENOMIC DNA]</scope>
    <source>
        <strain evidence="7 8">PCHR</strain>
    </source>
</reference>
<name>A0ABX2AZU9_9BACT</name>
<keyword evidence="8" id="KW-1185">Reference proteome</keyword>
<dbReference type="InterPro" id="IPR053924">
    <property type="entry name" value="RecX_HTH_2nd"/>
</dbReference>
<dbReference type="Pfam" id="PF02631">
    <property type="entry name" value="RecX_HTH2"/>
    <property type="match status" value="1"/>
</dbReference>
<keyword evidence="4" id="KW-0963">Cytoplasm</keyword>
<feature type="domain" description="RecX third three-helical" evidence="6">
    <location>
        <begin position="104"/>
        <end position="149"/>
    </location>
</feature>
<dbReference type="EMBL" id="JABKKJ010000003">
    <property type="protein sequence ID" value="NPE24553.1"/>
    <property type="molecule type" value="Genomic_DNA"/>
</dbReference>
<evidence type="ECO:0000256" key="3">
    <source>
        <dbReference type="ARBA" id="ARBA00018111"/>
    </source>
</evidence>
<proteinExistence type="inferred from homology"/>
<evidence type="ECO:0000259" key="5">
    <source>
        <dbReference type="Pfam" id="PF02631"/>
    </source>
</evidence>
<feature type="domain" description="RecX second three-helical" evidence="5">
    <location>
        <begin position="55"/>
        <end position="96"/>
    </location>
</feature>
<comment type="similarity">
    <text evidence="2">Belongs to the RecX family.</text>
</comment>
<dbReference type="InterPro" id="IPR003783">
    <property type="entry name" value="Regulatory_RecX"/>
</dbReference>
<dbReference type="Gene3D" id="1.10.10.10">
    <property type="entry name" value="Winged helix-like DNA-binding domain superfamily/Winged helix DNA-binding domain"/>
    <property type="match status" value="2"/>
</dbReference>
<evidence type="ECO:0000259" key="6">
    <source>
        <dbReference type="Pfam" id="PF21981"/>
    </source>
</evidence>
<comment type="subcellular location">
    <subcellularLocation>
        <location evidence="1">Cytoplasm</location>
    </subcellularLocation>
</comment>
<dbReference type="RefSeq" id="WP_172344049.1">
    <property type="nucleotide sequence ID" value="NZ_CASYYZ010000026.1"/>
</dbReference>
<evidence type="ECO:0000313" key="7">
    <source>
        <dbReference type="EMBL" id="NPE24553.1"/>
    </source>
</evidence>
<dbReference type="PANTHER" id="PTHR33602:SF1">
    <property type="entry name" value="REGULATORY PROTEIN RECX FAMILY PROTEIN"/>
    <property type="match status" value="1"/>
</dbReference>
<evidence type="ECO:0000256" key="4">
    <source>
        <dbReference type="ARBA" id="ARBA00022490"/>
    </source>
</evidence>
<dbReference type="Pfam" id="PF21981">
    <property type="entry name" value="RecX_HTH3"/>
    <property type="match status" value="1"/>
</dbReference>
<accession>A0ABX2AZU9</accession>
<sequence length="154" mass="18316">MKKMTENEALLRLSAMCASAEHCSYEMTEKMRKWELPDDAAARVMERLVNDKYIDDERYSRFFVKDKLRYNKWGRRKIDQALFMKRIPEDIRQAVLSEITDEEYAGILRPLLKSKRKSTKAASEYEMNGKLIRFAMSRGFDMDVIRMCMDCDEE</sequence>
<dbReference type="InterPro" id="IPR053925">
    <property type="entry name" value="RecX_HTH_3rd"/>
</dbReference>
<evidence type="ECO:0000313" key="8">
    <source>
        <dbReference type="Proteomes" id="UP000820977"/>
    </source>
</evidence>
<organism evidence="7 8">
    <name type="scientific">Xylanibacter caecicola</name>
    <dbReference type="NCBI Taxonomy" id="2736294"/>
    <lineage>
        <taxon>Bacteria</taxon>
        <taxon>Pseudomonadati</taxon>
        <taxon>Bacteroidota</taxon>
        <taxon>Bacteroidia</taxon>
        <taxon>Bacteroidales</taxon>
        <taxon>Prevotellaceae</taxon>
        <taxon>Xylanibacter</taxon>
    </lineage>
</organism>
<protein>
    <recommendedName>
        <fullName evidence="3">Regulatory protein RecX</fullName>
    </recommendedName>
</protein>
<evidence type="ECO:0000256" key="1">
    <source>
        <dbReference type="ARBA" id="ARBA00004496"/>
    </source>
</evidence>
<comment type="caution">
    <text evidence="7">The sequence shown here is derived from an EMBL/GenBank/DDBJ whole genome shotgun (WGS) entry which is preliminary data.</text>
</comment>